<dbReference type="Proteomes" id="UP001432075">
    <property type="component" value="Chromosome"/>
</dbReference>
<dbReference type="EMBL" id="CP108057">
    <property type="protein sequence ID" value="WUO47514.1"/>
    <property type="molecule type" value="Genomic_DNA"/>
</dbReference>
<feature type="binding site" evidence="11">
    <location>
        <begin position="14"/>
        <end position="19"/>
    </location>
    <ligand>
        <name>ATP</name>
        <dbReference type="ChEBI" id="CHEBI:30616"/>
    </ligand>
</feature>
<feature type="binding site" evidence="11">
    <location>
        <position position="60"/>
    </location>
    <ligand>
        <name>substrate</name>
    </ligand>
</feature>
<keyword evidence="7 11" id="KW-0418">Kinase</keyword>
<comment type="pathway">
    <text evidence="1 11">Metabolic intermediate biosynthesis; chorismate biosynthesis; chorismate from D-erythrose 4-phosphate and phosphoenolpyruvate: step 5/7.</text>
</comment>
<feature type="binding site" evidence="11">
    <location>
        <position position="137"/>
    </location>
    <ligand>
        <name>substrate</name>
    </ligand>
</feature>
<dbReference type="Pfam" id="PF01202">
    <property type="entry name" value="SKI"/>
    <property type="match status" value="1"/>
</dbReference>
<sequence>MNRGPLIVLVGPMGVGKSTVGALLAERLGVPFLDTDQDVVHRTGRSVAEIVTEDGEPRFRELEHEAVARAIAGFPGVLALGGGAVGHGGSRALLAGLPVIFLDVDLAEAMRRIGSDTGRPLLAADPERRWQELQDERRALYLEVARFVVRTDGRTPEQVARTVAAAVAVDTERGVTA</sequence>
<feature type="binding site" evidence="11">
    <location>
        <position position="82"/>
    </location>
    <ligand>
        <name>substrate</name>
    </ligand>
</feature>
<proteinExistence type="inferred from homology"/>
<comment type="similarity">
    <text evidence="2 11">Belongs to the shikimate kinase family.</text>
</comment>
<dbReference type="Gene3D" id="3.40.50.300">
    <property type="entry name" value="P-loop containing nucleotide triphosphate hydrolases"/>
    <property type="match status" value="1"/>
</dbReference>
<reference evidence="12" key="1">
    <citation type="submission" date="2022-10" db="EMBL/GenBank/DDBJ databases">
        <title>The complete genomes of actinobacterial strains from the NBC collection.</title>
        <authorList>
            <person name="Joergensen T.S."/>
            <person name="Alvarez Arevalo M."/>
            <person name="Sterndorff E.B."/>
            <person name="Faurdal D."/>
            <person name="Vuksanovic O."/>
            <person name="Mourched A.-S."/>
            <person name="Charusanti P."/>
            <person name="Shaw S."/>
            <person name="Blin K."/>
            <person name="Weber T."/>
        </authorList>
    </citation>
    <scope>NUCLEOTIDE SEQUENCE</scope>
    <source>
        <strain evidence="12">NBC_00283</strain>
    </source>
</reference>
<comment type="catalytic activity">
    <reaction evidence="10 11">
        <text>shikimate + ATP = 3-phosphoshikimate + ADP + H(+)</text>
        <dbReference type="Rhea" id="RHEA:13121"/>
        <dbReference type="ChEBI" id="CHEBI:15378"/>
        <dbReference type="ChEBI" id="CHEBI:30616"/>
        <dbReference type="ChEBI" id="CHEBI:36208"/>
        <dbReference type="ChEBI" id="CHEBI:145989"/>
        <dbReference type="ChEBI" id="CHEBI:456216"/>
        <dbReference type="EC" id="2.7.1.71"/>
    </reaction>
</comment>
<keyword evidence="4 11" id="KW-0028">Amino-acid biosynthesis</keyword>
<evidence type="ECO:0000256" key="11">
    <source>
        <dbReference type="HAMAP-Rule" id="MF_00109"/>
    </source>
</evidence>
<dbReference type="SUPFAM" id="SSF52540">
    <property type="entry name" value="P-loop containing nucleoside triphosphate hydrolases"/>
    <property type="match status" value="1"/>
</dbReference>
<comment type="subunit">
    <text evidence="11">Monomer.</text>
</comment>
<evidence type="ECO:0000313" key="12">
    <source>
        <dbReference type="EMBL" id="WUO47514.1"/>
    </source>
</evidence>
<keyword evidence="11" id="KW-0479">Metal-binding</keyword>
<dbReference type="RefSeq" id="WP_328776183.1">
    <property type="nucleotide sequence ID" value="NZ_CP108057.1"/>
</dbReference>
<feature type="binding site" evidence="11">
    <location>
        <position position="36"/>
    </location>
    <ligand>
        <name>substrate</name>
    </ligand>
</feature>
<evidence type="ECO:0000256" key="2">
    <source>
        <dbReference type="ARBA" id="ARBA00006997"/>
    </source>
</evidence>
<feature type="binding site" evidence="11">
    <location>
        <position position="154"/>
    </location>
    <ligand>
        <name>ATP</name>
        <dbReference type="ChEBI" id="CHEBI:30616"/>
    </ligand>
</feature>
<dbReference type="PANTHER" id="PTHR21087">
    <property type="entry name" value="SHIKIMATE KINASE"/>
    <property type="match status" value="1"/>
</dbReference>
<protein>
    <recommendedName>
        <fullName evidence="3 11">Shikimate kinase</fullName>
        <shortName evidence="11">SK</shortName>
        <ecNumber evidence="3 11">2.7.1.71</ecNumber>
    </recommendedName>
</protein>
<accession>A0ABZ1RM47</accession>
<dbReference type="GO" id="GO:0016301">
    <property type="term" value="F:kinase activity"/>
    <property type="evidence" value="ECO:0007669"/>
    <property type="project" value="UniProtKB-KW"/>
</dbReference>
<evidence type="ECO:0000256" key="5">
    <source>
        <dbReference type="ARBA" id="ARBA00022679"/>
    </source>
</evidence>
<dbReference type="EC" id="2.7.1.71" evidence="3 11"/>
<evidence type="ECO:0000256" key="6">
    <source>
        <dbReference type="ARBA" id="ARBA00022741"/>
    </source>
</evidence>
<evidence type="ECO:0000256" key="9">
    <source>
        <dbReference type="ARBA" id="ARBA00023141"/>
    </source>
</evidence>
<keyword evidence="9 11" id="KW-0057">Aromatic amino acid biosynthesis</keyword>
<dbReference type="InterPro" id="IPR000623">
    <property type="entry name" value="Shikimate_kinase/TSH1"/>
</dbReference>
<dbReference type="InterPro" id="IPR023000">
    <property type="entry name" value="Shikimate_kinase_CS"/>
</dbReference>
<keyword evidence="8 11" id="KW-0067">ATP-binding</keyword>
<keyword evidence="5 11" id="KW-0808">Transferase</keyword>
<dbReference type="PROSITE" id="PS01128">
    <property type="entry name" value="SHIKIMATE_KINASE"/>
    <property type="match status" value="1"/>
</dbReference>
<dbReference type="HAMAP" id="MF_00109">
    <property type="entry name" value="Shikimate_kinase"/>
    <property type="match status" value="1"/>
</dbReference>
<evidence type="ECO:0000256" key="1">
    <source>
        <dbReference type="ARBA" id="ARBA00004842"/>
    </source>
</evidence>
<dbReference type="PANTHER" id="PTHR21087:SF16">
    <property type="entry name" value="SHIKIMATE KINASE 1, CHLOROPLASTIC"/>
    <property type="match status" value="1"/>
</dbReference>
<comment type="function">
    <text evidence="11">Catalyzes the specific phosphorylation of the 3-hydroxyl group of shikimic acid using ATP as a cosubstrate.</text>
</comment>
<organism evidence="12 13">
    <name type="scientific">Streptomyces goshikiensis</name>
    <dbReference type="NCBI Taxonomy" id="1942"/>
    <lineage>
        <taxon>Bacteria</taxon>
        <taxon>Bacillati</taxon>
        <taxon>Actinomycetota</taxon>
        <taxon>Actinomycetes</taxon>
        <taxon>Kitasatosporales</taxon>
        <taxon>Streptomycetaceae</taxon>
        <taxon>Streptomyces</taxon>
    </lineage>
</organism>
<dbReference type="InterPro" id="IPR031322">
    <property type="entry name" value="Shikimate/glucono_kinase"/>
</dbReference>
<evidence type="ECO:0000256" key="4">
    <source>
        <dbReference type="ARBA" id="ARBA00022605"/>
    </source>
</evidence>
<keyword evidence="13" id="KW-1185">Reference proteome</keyword>
<evidence type="ECO:0000256" key="3">
    <source>
        <dbReference type="ARBA" id="ARBA00012154"/>
    </source>
</evidence>
<gene>
    <name evidence="11" type="primary">aroK</name>
    <name evidence="12" type="ORF">OHU17_17550</name>
</gene>
<feature type="binding site" evidence="11">
    <location>
        <position position="18"/>
    </location>
    <ligand>
        <name>Mg(2+)</name>
        <dbReference type="ChEBI" id="CHEBI:18420"/>
    </ligand>
</feature>
<dbReference type="InterPro" id="IPR027417">
    <property type="entry name" value="P-loop_NTPase"/>
</dbReference>
<keyword evidence="11" id="KW-0460">Magnesium</keyword>
<comment type="subcellular location">
    <subcellularLocation>
        <location evidence="11">Cytoplasm</location>
    </subcellularLocation>
</comment>
<keyword evidence="11" id="KW-0963">Cytoplasm</keyword>
<evidence type="ECO:0000256" key="8">
    <source>
        <dbReference type="ARBA" id="ARBA00022840"/>
    </source>
</evidence>
<dbReference type="CDD" id="cd00464">
    <property type="entry name" value="SK"/>
    <property type="match status" value="1"/>
</dbReference>
<dbReference type="PRINTS" id="PR01100">
    <property type="entry name" value="SHIKIMTKNASE"/>
</dbReference>
<evidence type="ECO:0000313" key="13">
    <source>
        <dbReference type="Proteomes" id="UP001432075"/>
    </source>
</evidence>
<name>A0ABZ1RM47_9ACTN</name>
<keyword evidence="6 11" id="KW-0547">Nucleotide-binding</keyword>
<evidence type="ECO:0000256" key="10">
    <source>
        <dbReference type="ARBA" id="ARBA00048567"/>
    </source>
</evidence>
<feature type="binding site" evidence="11">
    <location>
        <position position="119"/>
    </location>
    <ligand>
        <name>ATP</name>
        <dbReference type="ChEBI" id="CHEBI:30616"/>
    </ligand>
</feature>
<comment type="cofactor">
    <cofactor evidence="11">
        <name>Mg(2+)</name>
        <dbReference type="ChEBI" id="CHEBI:18420"/>
    </cofactor>
    <text evidence="11">Binds 1 Mg(2+) ion per subunit.</text>
</comment>
<evidence type="ECO:0000256" key="7">
    <source>
        <dbReference type="ARBA" id="ARBA00022777"/>
    </source>
</evidence>